<evidence type="ECO:0000256" key="2">
    <source>
        <dbReference type="SAM" id="MobiDB-lite"/>
    </source>
</evidence>
<dbReference type="Gene3D" id="2.30.180.10">
    <property type="entry name" value="FAS1 domain"/>
    <property type="match status" value="1"/>
</dbReference>
<proteinExistence type="predicted"/>
<dbReference type="PROSITE" id="PS50213">
    <property type="entry name" value="FAS1"/>
    <property type="match status" value="1"/>
</dbReference>
<dbReference type="RefSeq" id="WP_207348052.1">
    <property type="nucleotide sequence ID" value="NZ_CP076456.1"/>
</dbReference>
<dbReference type="GO" id="GO:0005615">
    <property type="term" value="C:extracellular space"/>
    <property type="evidence" value="ECO:0007669"/>
    <property type="project" value="TreeGrafter"/>
</dbReference>
<feature type="domain" description="FAS1" evidence="4">
    <location>
        <begin position="97"/>
        <end position="229"/>
    </location>
</feature>
<dbReference type="Proteomes" id="UP000680588">
    <property type="component" value="Chromosome"/>
</dbReference>
<dbReference type="SMART" id="SM00554">
    <property type="entry name" value="FAS1"/>
    <property type="match status" value="1"/>
</dbReference>
<dbReference type="InterPro" id="IPR000782">
    <property type="entry name" value="FAS1_domain"/>
</dbReference>
<protein>
    <submittedName>
        <fullName evidence="5">Fasciclin domain-containing protein</fullName>
    </submittedName>
</protein>
<dbReference type="SUPFAM" id="SSF82153">
    <property type="entry name" value="FAS1 domain"/>
    <property type="match status" value="1"/>
</dbReference>
<dbReference type="Pfam" id="PF02469">
    <property type="entry name" value="Fasciclin"/>
    <property type="match status" value="1"/>
</dbReference>
<sequence length="233" mass="23518">MAFKTRRNMSILGIAAVSMLGMAACSTDSTDTSSTSSESGTASESSMSPSASESMSSDPGASESMSADPAANLVGASCADYAAAVPEGAGSIEGMSLDPVVTAASNNPMLTTLTSAVSGELNPDVNLVDTLNGSEFTVFAPTDDAFAKLDPATIEALKADPELLSSILTYHVVPGQMTPDELSGSYATVNGEEVEVTGSGDSLMVNDATVVCGGVQTENATVYLLDTVLMPGM</sequence>
<evidence type="ECO:0000256" key="3">
    <source>
        <dbReference type="SAM" id="SignalP"/>
    </source>
</evidence>
<dbReference type="PANTHER" id="PTHR10900:SF77">
    <property type="entry name" value="FI19380P1"/>
    <property type="match status" value="1"/>
</dbReference>
<dbReference type="KEGG" id="asun:KG104_12480"/>
<reference evidence="5" key="1">
    <citation type="submission" date="2021-06" db="EMBL/GenBank/DDBJ databases">
        <title>Novel species in genus Arthrobacter.</title>
        <authorList>
            <person name="Zhang G."/>
        </authorList>
    </citation>
    <scope>NUCLEOTIDE SEQUENCE</scope>
    <source>
        <strain evidence="5">Zg-ZUI122</strain>
    </source>
</reference>
<dbReference type="GO" id="GO:0031012">
    <property type="term" value="C:extracellular matrix"/>
    <property type="evidence" value="ECO:0007669"/>
    <property type="project" value="TreeGrafter"/>
</dbReference>
<dbReference type="InterPro" id="IPR050904">
    <property type="entry name" value="Adhesion/Biosynth-related"/>
</dbReference>
<keyword evidence="6" id="KW-1185">Reference proteome</keyword>
<accession>A0A975PDB3</accession>
<gene>
    <name evidence="5" type="ORF">KG104_12480</name>
</gene>
<dbReference type="PANTHER" id="PTHR10900">
    <property type="entry name" value="PERIOSTIN-RELATED"/>
    <property type="match status" value="1"/>
</dbReference>
<feature type="chain" id="PRO_5039634654" evidence="3">
    <location>
        <begin position="24"/>
        <end position="233"/>
    </location>
</feature>
<feature type="signal peptide" evidence="3">
    <location>
        <begin position="1"/>
        <end position="23"/>
    </location>
</feature>
<evidence type="ECO:0000313" key="6">
    <source>
        <dbReference type="Proteomes" id="UP000680588"/>
    </source>
</evidence>
<dbReference type="EMBL" id="CP076456">
    <property type="protein sequence ID" value="QWQ35301.1"/>
    <property type="molecule type" value="Genomic_DNA"/>
</dbReference>
<evidence type="ECO:0000259" key="4">
    <source>
        <dbReference type="PROSITE" id="PS50213"/>
    </source>
</evidence>
<organism evidence="5 6">
    <name type="scientific">Arthrobacter sunyaminii</name>
    <dbReference type="NCBI Taxonomy" id="2816859"/>
    <lineage>
        <taxon>Bacteria</taxon>
        <taxon>Bacillati</taxon>
        <taxon>Actinomycetota</taxon>
        <taxon>Actinomycetes</taxon>
        <taxon>Micrococcales</taxon>
        <taxon>Micrococcaceae</taxon>
        <taxon>Arthrobacter</taxon>
    </lineage>
</organism>
<evidence type="ECO:0000256" key="1">
    <source>
        <dbReference type="ARBA" id="ARBA00022729"/>
    </source>
</evidence>
<feature type="region of interest" description="Disordered" evidence="2">
    <location>
        <begin position="26"/>
        <end position="67"/>
    </location>
</feature>
<name>A0A975PDB3_9MICC</name>
<dbReference type="InterPro" id="IPR036378">
    <property type="entry name" value="FAS1_dom_sf"/>
</dbReference>
<dbReference type="FunFam" id="2.30.180.10:FF:000019">
    <property type="entry name" value="Cell surface lipoprotein"/>
    <property type="match status" value="1"/>
</dbReference>
<keyword evidence="1 3" id="KW-0732">Signal</keyword>
<dbReference type="PROSITE" id="PS51257">
    <property type="entry name" value="PROKAR_LIPOPROTEIN"/>
    <property type="match status" value="1"/>
</dbReference>
<evidence type="ECO:0000313" key="5">
    <source>
        <dbReference type="EMBL" id="QWQ35301.1"/>
    </source>
</evidence>
<dbReference type="AlphaFoldDB" id="A0A975PDB3"/>
<dbReference type="GO" id="GO:0030198">
    <property type="term" value="P:extracellular matrix organization"/>
    <property type="evidence" value="ECO:0007669"/>
    <property type="project" value="TreeGrafter"/>
</dbReference>
<dbReference type="GO" id="GO:0007155">
    <property type="term" value="P:cell adhesion"/>
    <property type="evidence" value="ECO:0007669"/>
    <property type="project" value="TreeGrafter"/>
</dbReference>
<dbReference type="GO" id="GO:0050839">
    <property type="term" value="F:cell adhesion molecule binding"/>
    <property type="evidence" value="ECO:0007669"/>
    <property type="project" value="TreeGrafter"/>
</dbReference>